<dbReference type="InterPro" id="IPR036640">
    <property type="entry name" value="ABC1_TM_sf"/>
</dbReference>
<keyword evidence="6 8" id="KW-1133">Transmembrane helix</keyword>
<feature type="domain" description="ABC transporter" evidence="9">
    <location>
        <begin position="540"/>
        <end position="768"/>
    </location>
</feature>
<dbReference type="RefSeq" id="XP_006820965.1">
    <property type="nucleotide sequence ID" value="XM_006820902.1"/>
</dbReference>
<feature type="transmembrane region" description="Helical" evidence="8">
    <location>
        <begin position="114"/>
        <end position="132"/>
    </location>
</feature>
<dbReference type="PROSITE" id="PS50929">
    <property type="entry name" value="ABC_TM1F"/>
    <property type="match status" value="2"/>
</dbReference>
<dbReference type="PROSITE" id="PS50893">
    <property type="entry name" value="ABC_TRANSPORTER_2"/>
    <property type="match status" value="2"/>
</dbReference>
<dbReference type="Pfam" id="PF00005">
    <property type="entry name" value="ABC_tran"/>
    <property type="match status" value="2"/>
</dbReference>
<dbReference type="InterPro" id="IPR050173">
    <property type="entry name" value="ABC_transporter_C-like"/>
</dbReference>
<dbReference type="SMART" id="SM00382">
    <property type="entry name" value="AAA"/>
    <property type="match status" value="2"/>
</dbReference>
<comment type="subcellular location">
    <subcellularLocation>
        <location evidence="1">Membrane</location>
    </subcellularLocation>
</comment>
<dbReference type="CDD" id="cd03250">
    <property type="entry name" value="ABCC_MRP_domain1"/>
    <property type="match status" value="1"/>
</dbReference>
<sequence>MLLASWFCGGTNGTAESDAREFAWDHESTIHSACFVDLVNAAINLFYLVAASIVLIVLSCFTNLRHYFSNILLQFPGHDVRWTLSIVLWFVLLCALGEGILTDLSRDGPTQPHLYIPQALAFLNGFIFLVYYHHMEYWNRPHLVWLLLLYWILLIGGQVITLINLDYQGATGLEVLRFDIAIVLLALYFTYIFRWCYIEEYLPRDTKKKNLLFIHEYTSLLSRASFQWLGWLLKVGYKQPLEIDDLGVLPESHGDKHQYQCFLKAYEKEKLIIILVLLYIELGYAALIGASVFLITTPIQFKLGGSMSTIQKHVLKFSDNRLKKSNELLQGMKLLKLYGWEEIFCSAIEQVRKREVKKMLKLGGFLIATNFITQATPVTVTLISFAVYSLVSPLPLTPELAFSSLALFQQLIIPLYLLPMTIAFTVNAIVSVGRLQKFFVAPEIEENHDGRDVLCSAEQQFRDEYDDDEDDDFVDSKEDAKVQKKPFKYEKVTLVPADDEDDDKLLTGGRTSKEAYGTFDQETSLGDFERANTLSDNVALMIKNGSYSWDVDNPVAAISDINLTIPAEKLTLIVGLVGSGKSSVLSAMLGEMTTLSGSILFNKKKNKVAYASQKAWLQNATLKDNILFGEPFNKKRYNKVIEACALQPDIDILPGGDKTEIGEKGINLSGGQKQRVSLARCMYGQTDIVILDDPLAALDVHVGRHVIHEGILGFVMKENRTVILVSHQLQYLQYANQIIVMDGGKIYRQGSLDEIANHDPELYGNWKETIVLQTESEKESETEEELTIIERKELIKQVSMISEEGKKQEKVGTTLIEEEERERGSVSWKIYLAYAKAIKLPIVFTIITLWASQTTALTLTNFWLSAWSESGANVTINGTVQNDSDDLGYWIGGYTGLTIAYIILGVLGNSSQIISALLAAKRIHISLLRSIIDAPMRFFDTTPVGRILNRFSNDTMIIDQKIWQTVNGLLITIFQIAAAVIVNSLVIPIFIAFVVPVLVIYYFIQSYFITTSRELQRLDSITKSPVFAHFSETLGGLSTIRAYRDERRFRRVLIERIDTNNIVFLFLLSVNRWLAVRLDLVGAFIVLVSGLGTLIASILGGLQPSLVGLALSYSLQIAGYLNWLIRQVADCEMQMNAVERVKHYTHTPSEPYRGNQKPPLAWPDSGDVRFNDVSVRYAAELEPVLRDITVHFKAGEKIGICGRTGSGKSSLTLALFRLIDTYKGSIVIDGIDISQVPLLTLRNRIAIIPQDPVLFSGTIRFNLDPLEEKLDSQLWEALEIAQLKPTVSELDNQLDAEVAENGENFSVGQRQLFCLARAFLRNARILIMDEATASIDMQTDAILQTVVATSFNSVTVITVAHRVATIMDSDTILVLSDGKIVEYDTPANLLQDEDSIFSSLVKGMK</sequence>
<keyword evidence="2" id="KW-0813">Transport</keyword>
<feature type="transmembrane region" description="Helical" evidence="8">
    <location>
        <begin position="272"/>
        <end position="295"/>
    </location>
</feature>
<dbReference type="GeneID" id="100371631"/>
<evidence type="ECO:0000313" key="11">
    <source>
        <dbReference type="Proteomes" id="UP000694865"/>
    </source>
</evidence>
<name>A0ABM0MLS4_SACKO</name>
<dbReference type="InterPro" id="IPR003593">
    <property type="entry name" value="AAA+_ATPase"/>
</dbReference>
<dbReference type="Gene3D" id="1.20.1560.10">
    <property type="entry name" value="ABC transporter type 1, transmembrane domain"/>
    <property type="match status" value="2"/>
</dbReference>
<feature type="transmembrane region" description="Helical" evidence="8">
    <location>
        <begin position="411"/>
        <end position="430"/>
    </location>
</feature>
<dbReference type="Gene3D" id="3.40.50.300">
    <property type="entry name" value="P-loop containing nucleotide triphosphate hydrolases"/>
    <property type="match status" value="2"/>
</dbReference>
<keyword evidence="4" id="KW-0547">Nucleotide-binding</keyword>
<protein>
    <submittedName>
        <fullName evidence="12">ATP-binding cassette sub-family C member 9-like</fullName>
    </submittedName>
</protein>
<dbReference type="Proteomes" id="UP000694865">
    <property type="component" value="Unplaced"/>
</dbReference>
<evidence type="ECO:0000256" key="2">
    <source>
        <dbReference type="ARBA" id="ARBA00022448"/>
    </source>
</evidence>
<dbReference type="CDD" id="cd18602">
    <property type="entry name" value="ABC_6TM_SUR1_D2_like"/>
    <property type="match status" value="1"/>
</dbReference>
<feature type="transmembrane region" description="Helical" evidence="8">
    <location>
        <begin position="144"/>
        <end position="163"/>
    </location>
</feature>
<dbReference type="Pfam" id="PF00664">
    <property type="entry name" value="ABC_membrane"/>
    <property type="match status" value="2"/>
</dbReference>
<evidence type="ECO:0000256" key="1">
    <source>
        <dbReference type="ARBA" id="ARBA00004370"/>
    </source>
</evidence>
<feature type="transmembrane region" description="Helical" evidence="8">
    <location>
        <begin position="1106"/>
        <end position="1125"/>
    </location>
</feature>
<dbReference type="SUPFAM" id="SSF52540">
    <property type="entry name" value="P-loop containing nucleoside triphosphate hydrolases"/>
    <property type="match status" value="2"/>
</dbReference>
<accession>A0ABM0MLS4</accession>
<evidence type="ECO:0000256" key="6">
    <source>
        <dbReference type="ARBA" id="ARBA00022989"/>
    </source>
</evidence>
<feature type="domain" description="ABC transmembrane type-1" evidence="10">
    <location>
        <begin position="881"/>
        <end position="1133"/>
    </location>
</feature>
<evidence type="ECO:0000259" key="9">
    <source>
        <dbReference type="PROSITE" id="PS50893"/>
    </source>
</evidence>
<reference evidence="12" key="1">
    <citation type="submission" date="2025-08" db="UniProtKB">
        <authorList>
            <consortium name="RefSeq"/>
        </authorList>
    </citation>
    <scope>IDENTIFICATION</scope>
    <source>
        <tissue evidence="12">Testes</tissue>
    </source>
</reference>
<evidence type="ECO:0000256" key="7">
    <source>
        <dbReference type="ARBA" id="ARBA00023136"/>
    </source>
</evidence>
<dbReference type="InterPro" id="IPR017871">
    <property type="entry name" value="ABC_transporter-like_CS"/>
</dbReference>
<evidence type="ECO:0000256" key="5">
    <source>
        <dbReference type="ARBA" id="ARBA00022840"/>
    </source>
</evidence>
<keyword evidence="5" id="KW-0067">ATP-binding</keyword>
<proteinExistence type="predicted"/>
<feature type="transmembrane region" description="Helical" evidence="8">
    <location>
        <begin position="82"/>
        <end position="102"/>
    </location>
</feature>
<keyword evidence="7 8" id="KW-0472">Membrane</keyword>
<feature type="transmembrane region" description="Helical" evidence="8">
    <location>
        <begin position="962"/>
        <end position="981"/>
    </location>
</feature>
<feature type="transmembrane region" description="Helical" evidence="8">
    <location>
        <begin position="831"/>
        <end position="851"/>
    </location>
</feature>
<feature type="transmembrane region" description="Helical" evidence="8">
    <location>
        <begin position="175"/>
        <end position="198"/>
    </location>
</feature>
<evidence type="ECO:0000256" key="8">
    <source>
        <dbReference type="SAM" id="Phobius"/>
    </source>
</evidence>
<feature type="transmembrane region" description="Helical" evidence="8">
    <location>
        <begin position="41"/>
        <end position="61"/>
    </location>
</feature>
<feature type="transmembrane region" description="Helical" evidence="8">
    <location>
        <begin position="987"/>
        <end position="1004"/>
    </location>
</feature>
<dbReference type="PANTHER" id="PTHR24223">
    <property type="entry name" value="ATP-BINDING CASSETTE SUB-FAMILY C"/>
    <property type="match status" value="1"/>
</dbReference>
<feature type="transmembrane region" description="Helical" evidence="8">
    <location>
        <begin position="1080"/>
        <end position="1099"/>
    </location>
</feature>
<evidence type="ECO:0000256" key="3">
    <source>
        <dbReference type="ARBA" id="ARBA00022692"/>
    </source>
</evidence>
<keyword evidence="11" id="KW-1185">Reference proteome</keyword>
<organism evidence="11 12">
    <name type="scientific">Saccoglossus kowalevskii</name>
    <name type="common">Acorn worm</name>
    <dbReference type="NCBI Taxonomy" id="10224"/>
    <lineage>
        <taxon>Eukaryota</taxon>
        <taxon>Metazoa</taxon>
        <taxon>Hemichordata</taxon>
        <taxon>Enteropneusta</taxon>
        <taxon>Harrimaniidae</taxon>
        <taxon>Saccoglossus</taxon>
    </lineage>
</organism>
<dbReference type="PROSITE" id="PS00211">
    <property type="entry name" value="ABC_TRANSPORTER_1"/>
    <property type="match status" value="2"/>
</dbReference>
<dbReference type="InterPro" id="IPR027417">
    <property type="entry name" value="P-loop_NTPase"/>
</dbReference>
<dbReference type="InterPro" id="IPR011527">
    <property type="entry name" value="ABC1_TM_dom"/>
</dbReference>
<keyword evidence="3 8" id="KW-0812">Transmembrane</keyword>
<evidence type="ECO:0000256" key="4">
    <source>
        <dbReference type="ARBA" id="ARBA00022741"/>
    </source>
</evidence>
<gene>
    <name evidence="12" type="primary">LOC100371631</name>
</gene>
<dbReference type="SUPFAM" id="SSF90123">
    <property type="entry name" value="ABC transporter transmembrane region"/>
    <property type="match status" value="2"/>
</dbReference>
<feature type="transmembrane region" description="Helical" evidence="8">
    <location>
        <begin position="210"/>
        <end position="231"/>
    </location>
</feature>
<evidence type="ECO:0000259" key="10">
    <source>
        <dbReference type="PROSITE" id="PS50929"/>
    </source>
</evidence>
<feature type="domain" description="ABC transporter" evidence="9">
    <location>
        <begin position="1168"/>
        <end position="1402"/>
    </location>
</feature>
<dbReference type="InterPro" id="IPR003439">
    <property type="entry name" value="ABC_transporter-like_ATP-bd"/>
</dbReference>
<feature type="transmembrane region" description="Helical" evidence="8">
    <location>
        <begin position="362"/>
        <end position="391"/>
    </location>
</feature>
<dbReference type="CDD" id="cd03244">
    <property type="entry name" value="ABCC_MRP_domain2"/>
    <property type="match status" value="1"/>
</dbReference>
<evidence type="ECO:0000313" key="12">
    <source>
        <dbReference type="RefSeq" id="XP_006820965.1"/>
    </source>
</evidence>
<feature type="domain" description="ABC transmembrane type-1" evidence="10">
    <location>
        <begin position="271"/>
        <end position="427"/>
    </location>
</feature>
<dbReference type="PANTHER" id="PTHR24223:SF461">
    <property type="entry name" value="ATP-BINDING CASSETTE SUB-FAMILY C MEMBER SUR"/>
    <property type="match status" value="1"/>
</dbReference>